<evidence type="ECO:0000313" key="2">
    <source>
        <dbReference type="EMBL" id="MBB3036181.1"/>
    </source>
</evidence>
<protein>
    <submittedName>
        <fullName evidence="2">Cell division septum initiation protein DivIVA</fullName>
    </submittedName>
</protein>
<evidence type="ECO:0000313" key="3">
    <source>
        <dbReference type="Proteomes" id="UP000567922"/>
    </source>
</evidence>
<feature type="compositionally biased region" description="Basic and acidic residues" evidence="1">
    <location>
        <begin position="278"/>
        <end position="298"/>
    </location>
</feature>
<organism evidence="2 3">
    <name type="scientific">Hoyosella altamirensis</name>
    <dbReference type="NCBI Taxonomy" id="616997"/>
    <lineage>
        <taxon>Bacteria</taxon>
        <taxon>Bacillati</taxon>
        <taxon>Actinomycetota</taxon>
        <taxon>Actinomycetes</taxon>
        <taxon>Mycobacteriales</taxon>
        <taxon>Hoyosellaceae</taxon>
        <taxon>Hoyosella</taxon>
    </lineage>
</organism>
<keyword evidence="3" id="KW-1185">Reference proteome</keyword>
<gene>
    <name evidence="2" type="ORF">FHU29_000615</name>
</gene>
<feature type="region of interest" description="Disordered" evidence="1">
    <location>
        <begin position="267"/>
        <end position="323"/>
    </location>
</feature>
<keyword evidence="2" id="KW-0132">Cell division</keyword>
<dbReference type="EMBL" id="JACHWS010000001">
    <property type="protein sequence ID" value="MBB3036181.1"/>
    <property type="molecule type" value="Genomic_DNA"/>
</dbReference>
<dbReference type="AlphaFoldDB" id="A0A839RJJ9"/>
<keyword evidence="2" id="KW-0131">Cell cycle</keyword>
<name>A0A839RJJ9_9ACTN</name>
<sequence>MARLTDVTPQSTMFSIAMRGYDRAEVHEQLSRLDAEIRVTAADRDAIAAQANDLADQLDEARADIQALREEVDQLVTTPTSAADVSDRIARMLRLAADEAAETRADAQAEAAEIVSVAEQNAHELETRQNREYEEWTQRRARLEAEQKETLARARTEAERIIEGAEAKRRQIEAETAAQQRQEQDDFSTTMAEKRTTALREIEELRDRARKEAERTVKEAQADADNRVRTASQQANDRISYASKLAEDLGAARDSLLSQIIKVREQFDSFPSLMNQTDQERDLLEDAARTTSANKREIASLQHNNGRQTPEQAPRSTSESQHS</sequence>
<dbReference type="Proteomes" id="UP000567922">
    <property type="component" value="Unassembled WGS sequence"/>
</dbReference>
<proteinExistence type="predicted"/>
<feature type="region of interest" description="Disordered" evidence="1">
    <location>
        <begin position="172"/>
        <end position="191"/>
    </location>
</feature>
<dbReference type="Gene3D" id="1.20.5.170">
    <property type="match status" value="1"/>
</dbReference>
<reference evidence="2 3" key="1">
    <citation type="submission" date="2020-08" db="EMBL/GenBank/DDBJ databases">
        <title>Sequencing the genomes of 1000 actinobacteria strains.</title>
        <authorList>
            <person name="Klenk H.-P."/>
        </authorList>
    </citation>
    <scope>NUCLEOTIDE SEQUENCE [LARGE SCALE GENOMIC DNA]</scope>
    <source>
        <strain evidence="2 3">DSM 45258</strain>
    </source>
</reference>
<evidence type="ECO:0000256" key="1">
    <source>
        <dbReference type="SAM" id="MobiDB-lite"/>
    </source>
</evidence>
<dbReference type="OrthoDB" id="3576986at2"/>
<dbReference type="RefSeq" id="WP_157095058.1">
    <property type="nucleotide sequence ID" value="NZ_BDDI01000007.1"/>
</dbReference>
<dbReference type="GO" id="GO:0051301">
    <property type="term" value="P:cell division"/>
    <property type="evidence" value="ECO:0007669"/>
    <property type="project" value="UniProtKB-KW"/>
</dbReference>
<feature type="compositionally biased region" description="Polar residues" evidence="1">
    <location>
        <begin position="301"/>
        <end position="323"/>
    </location>
</feature>
<accession>A0A839RJJ9</accession>
<comment type="caution">
    <text evidence="2">The sequence shown here is derived from an EMBL/GenBank/DDBJ whole genome shotgun (WGS) entry which is preliminary data.</text>
</comment>